<accession>A0A5E4C9A1</accession>
<protein>
    <recommendedName>
        <fullName evidence="1">KIF14 four-helical bundle domain-containing protein</fullName>
    </recommendedName>
</protein>
<proteinExistence type="predicted"/>
<keyword evidence="4" id="KW-1185">Reference proteome</keyword>
<dbReference type="EMBL" id="WJEC01007559">
    <property type="protein sequence ID" value="KAF7470109.1"/>
    <property type="molecule type" value="Genomic_DNA"/>
</dbReference>
<reference evidence="3 4" key="1">
    <citation type="submission" date="2019-04" db="EMBL/GenBank/DDBJ databases">
        <authorList>
            <person name="Alioto T."/>
            <person name="Alioto T."/>
        </authorList>
    </citation>
    <scope>NUCLEOTIDE SEQUENCE [LARGE SCALE GENOMIC DNA]</scope>
</reference>
<dbReference type="InterPro" id="IPR056523">
    <property type="entry name" value="4HB_KIF14"/>
</dbReference>
<dbReference type="Proteomes" id="UP000335636">
    <property type="component" value="Unassembled WGS sequence"/>
</dbReference>
<dbReference type="Pfam" id="PF23313">
    <property type="entry name" value="4HB_KIF14"/>
    <property type="match status" value="1"/>
</dbReference>
<dbReference type="AlphaFoldDB" id="A0A5E4C9A1"/>
<dbReference type="EMBL" id="CABDUW010000979">
    <property type="protein sequence ID" value="VTJ77521.1"/>
    <property type="molecule type" value="Genomic_DNA"/>
</dbReference>
<evidence type="ECO:0000259" key="1">
    <source>
        <dbReference type="Pfam" id="PF23313"/>
    </source>
</evidence>
<feature type="domain" description="KIF14 four-helical bundle" evidence="1">
    <location>
        <begin position="170"/>
        <end position="266"/>
    </location>
</feature>
<gene>
    <name evidence="2" type="ORF">GHT09_018523</name>
    <name evidence="3" type="ORF">MONAX_5E020974</name>
</gene>
<evidence type="ECO:0000313" key="3">
    <source>
        <dbReference type="EMBL" id="VTJ77521.1"/>
    </source>
</evidence>
<sequence>MMIQEANAISNKFKKYYVFGRHDASDKGSCEPSIRVRNLQLGISTFWSLEKFESKLAAMKELYESNCSNRGEDVFCDPEDEWEPDITDAPVSSFSRRRSRSMMKNRRISDCLHDMQVHPIRNLHSSHSSGLLEKSNSICSNSAESYLPGICKELIGSSVDFLGQSYDEEKTIVDSLINNFLKIYNGLFAISKAHEEQDEESQDNLFSSDRTLQLLIIQIACAFEQLVVLIKHWLNDFLPCTDLATLEDELRQEVKKLGGYLQLFLQVN</sequence>
<dbReference type="Proteomes" id="UP000662637">
    <property type="component" value="Unassembled WGS sequence"/>
</dbReference>
<name>A0A5E4C9A1_MARMO</name>
<evidence type="ECO:0000313" key="4">
    <source>
        <dbReference type="Proteomes" id="UP000335636"/>
    </source>
</evidence>
<evidence type="ECO:0000313" key="2">
    <source>
        <dbReference type="EMBL" id="KAF7470109.1"/>
    </source>
</evidence>
<organism evidence="3 4">
    <name type="scientific">Marmota monax</name>
    <name type="common">Woodchuck</name>
    <dbReference type="NCBI Taxonomy" id="9995"/>
    <lineage>
        <taxon>Eukaryota</taxon>
        <taxon>Metazoa</taxon>
        <taxon>Chordata</taxon>
        <taxon>Craniata</taxon>
        <taxon>Vertebrata</taxon>
        <taxon>Euteleostomi</taxon>
        <taxon>Mammalia</taxon>
        <taxon>Eutheria</taxon>
        <taxon>Euarchontoglires</taxon>
        <taxon>Glires</taxon>
        <taxon>Rodentia</taxon>
        <taxon>Sciuromorpha</taxon>
        <taxon>Sciuridae</taxon>
        <taxon>Xerinae</taxon>
        <taxon>Marmotini</taxon>
        <taxon>Marmota</taxon>
    </lineage>
</organism>
<reference evidence="2" key="2">
    <citation type="submission" date="2020-08" db="EMBL/GenBank/DDBJ databases">
        <authorList>
            <person name="Shumante A."/>
            <person name="Zimin A.V."/>
            <person name="Puiu D."/>
            <person name="Salzberg S.L."/>
        </authorList>
    </citation>
    <scope>NUCLEOTIDE SEQUENCE</scope>
    <source>
        <strain evidence="2">WC2-LM</strain>
        <tissue evidence="2">Liver</tissue>
    </source>
</reference>